<dbReference type="PANTHER" id="PTHR21599:SF0">
    <property type="entry name" value="GLYCERATE KINASE"/>
    <property type="match status" value="1"/>
</dbReference>
<dbReference type="Gene3D" id="3.90.1510.10">
    <property type="entry name" value="Glycerate kinase, domain 2"/>
    <property type="match status" value="1"/>
</dbReference>
<dbReference type="SUPFAM" id="SSF110738">
    <property type="entry name" value="Glycerate kinase I"/>
    <property type="match status" value="1"/>
</dbReference>
<evidence type="ECO:0000313" key="5">
    <source>
        <dbReference type="EMBL" id="KNZ40677.1"/>
    </source>
</evidence>
<evidence type="ECO:0008006" key="7">
    <source>
        <dbReference type="Google" id="ProtNLM"/>
    </source>
</evidence>
<sequence>MKIIIAPDSYKGSLSAIEVCNIIENAIHKILPAAEIIKIPISDGGEGMVDALLAVGDGKKMTVQVQDPLFRKITAEYGILDQGTAVIEMAAASGLTLLTEQERNPLLTSTIGTGELIFDALKNQRCHRIILGIGGSATNDGGMGAATALGVKFYDHDHNELIPCGESLEKIVTIDMASVDPQILHKEFIIACDVDNPLCGTRGAAQVYGPQKGATGEMVRSLDKGLMHLGRLLENKSGKDLLDLAGIGAAGGMALPLVALFDAQLKSGLEIVLDRLNFDELIQDADLIITGEGKTDVQSAMGKVVSGVGKRAYKQKIPVIVISGALEEGYESLYDQGITGAFATYNNSKSLEWHMEHAREGLETIVINLFRSMVAVSGKLKR</sequence>
<reference evidence="6" key="1">
    <citation type="submission" date="2015-07" db="EMBL/GenBank/DDBJ databases">
        <title>Draft genome sequence of Acetobacterium bakii DSM 8293, a potential psychrophilic chemical producer through syngas fermentation.</title>
        <authorList>
            <person name="Song Y."/>
            <person name="Hwang S."/>
            <person name="Cho B.-K."/>
        </authorList>
    </citation>
    <scope>NUCLEOTIDE SEQUENCE [LARGE SCALE GENOMIC DNA]</scope>
    <source>
        <strain evidence="6">DSM 8239</strain>
    </source>
</reference>
<keyword evidence="6" id="KW-1185">Reference proteome</keyword>
<dbReference type="RefSeq" id="WP_050741467.1">
    <property type="nucleotide sequence ID" value="NZ_LGYO01000046.1"/>
</dbReference>
<keyword evidence="3 4" id="KW-0418">Kinase</keyword>
<dbReference type="InterPro" id="IPR018193">
    <property type="entry name" value="Glyc_kinase_flavodox-like_fold"/>
</dbReference>
<dbReference type="PANTHER" id="PTHR21599">
    <property type="entry name" value="GLYCERATE KINASE"/>
    <property type="match status" value="1"/>
</dbReference>
<organism evidence="5 6">
    <name type="scientific">Acetobacterium bakii</name>
    <dbReference type="NCBI Taxonomy" id="52689"/>
    <lineage>
        <taxon>Bacteria</taxon>
        <taxon>Bacillati</taxon>
        <taxon>Bacillota</taxon>
        <taxon>Clostridia</taxon>
        <taxon>Eubacteriales</taxon>
        <taxon>Eubacteriaceae</taxon>
        <taxon>Acetobacterium</taxon>
    </lineage>
</organism>
<comment type="caution">
    <text evidence="5">The sequence shown here is derived from an EMBL/GenBank/DDBJ whole genome shotgun (WGS) entry which is preliminary data.</text>
</comment>
<evidence type="ECO:0000256" key="2">
    <source>
        <dbReference type="ARBA" id="ARBA00022679"/>
    </source>
</evidence>
<dbReference type="InterPro" id="IPR018197">
    <property type="entry name" value="Glycerate_kinase_RE-like"/>
</dbReference>
<dbReference type="Proteomes" id="UP000036873">
    <property type="component" value="Unassembled WGS sequence"/>
</dbReference>
<dbReference type="InterPro" id="IPR036129">
    <property type="entry name" value="Glycerate_kinase_sf"/>
</dbReference>
<gene>
    <name evidence="5" type="ORF">AKG39_16280</name>
</gene>
<dbReference type="PATRIC" id="fig|52689.4.peg.2789"/>
<proteinExistence type="inferred from homology"/>
<dbReference type="PIRSF" id="PIRSF006078">
    <property type="entry name" value="GlxK"/>
    <property type="match status" value="1"/>
</dbReference>
<evidence type="ECO:0000256" key="4">
    <source>
        <dbReference type="PIRNR" id="PIRNR006078"/>
    </source>
</evidence>
<dbReference type="OrthoDB" id="9774290at2"/>
<dbReference type="EMBL" id="LGYO01000046">
    <property type="protein sequence ID" value="KNZ40677.1"/>
    <property type="molecule type" value="Genomic_DNA"/>
</dbReference>
<dbReference type="AlphaFoldDB" id="A0A0L6TX61"/>
<keyword evidence="2 4" id="KW-0808">Transferase</keyword>
<dbReference type="GO" id="GO:0008887">
    <property type="term" value="F:glycerate kinase activity"/>
    <property type="evidence" value="ECO:0007669"/>
    <property type="project" value="UniProtKB-UniRule"/>
</dbReference>
<evidence type="ECO:0000256" key="3">
    <source>
        <dbReference type="ARBA" id="ARBA00022777"/>
    </source>
</evidence>
<dbReference type="NCBIfam" id="TIGR00045">
    <property type="entry name" value="glycerate kinase"/>
    <property type="match status" value="1"/>
</dbReference>
<evidence type="ECO:0000313" key="6">
    <source>
        <dbReference type="Proteomes" id="UP000036873"/>
    </source>
</evidence>
<protein>
    <recommendedName>
        <fullName evidence="7">Glycerate kinase</fullName>
    </recommendedName>
</protein>
<dbReference type="Gene3D" id="3.40.50.10350">
    <property type="entry name" value="Glycerate kinase, domain 1"/>
    <property type="match status" value="1"/>
</dbReference>
<dbReference type="STRING" id="52689.AKG39_16280"/>
<dbReference type="GO" id="GO:0031388">
    <property type="term" value="P:organic acid phosphorylation"/>
    <property type="evidence" value="ECO:0007669"/>
    <property type="project" value="UniProtKB-UniRule"/>
</dbReference>
<name>A0A0L6TX61_9FIRM</name>
<comment type="similarity">
    <text evidence="1 4">Belongs to the glycerate kinase type-1 family.</text>
</comment>
<accession>A0A0L6TX61</accession>
<dbReference type="Pfam" id="PF02595">
    <property type="entry name" value="Gly_kinase"/>
    <property type="match status" value="1"/>
</dbReference>
<evidence type="ECO:0000256" key="1">
    <source>
        <dbReference type="ARBA" id="ARBA00006284"/>
    </source>
</evidence>
<dbReference type="InterPro" id="IPR004381">
    <property type="entry name" value="Glycerate_kinase"/>
</dbReference>